<proteinExistence type="predicted"/>
<evidence type="ECO:0000313" key="2">
    <source>
        <dbReference type="EMBL" id="BBF64129.1"/>
    </source>
</evidence>
<dbReference type="Proteomes" id="UP000280188">
    <property type="component" value="Chromosome"/>
</dbReference>
<protein>
    <submittedName>
        <fullName evidence="2">Uncharacterized protein</fullName>
    </submittedName>
</protein>
<dbReference type="KEGG" id="afj:AFERRID_03470"/>
<keyword evidence="1" id="KW-0472">Membrane</keyword>
<dbReference type="AlphaFoldDB" id="A0A2Z6IFN7"/>
<gene>
    <name evidence="2" type="ORF">AFERRID_03470</name>
</gene>
<reference evidence="2 3" key="1">
    <citation type="journal article" date="2018" name="Microbiol. Resour. Announc.">
        <title>Complete Genome Sequence of Acidithiobacillus ferridurans JCM 18981.</title>
        <authorList>
            <person name="Miyauchi T."/>
            <person name="Kouzuma A."/>
            <person name="Abe T."/>
            <person name="Watanabe K."/>
        </authorList>
    </citation>
    <scope>NUCLEOTIDE SEQUENCE [LARGE SCALE GENOMIC DNA]</scope>
    <source>
        <strain evidence="3">ATCC 33020 / DSM 29468 / JCM 18981 / 11Fe</strain>
    </source>
</reference>
<name>A0A2Z6IFN7_ACIFI</name>
<organism evidence="2 3">
    <name type="scientific">Acidithiobacillus ferridurans</name>
    <dbReference type="NCBI Taxonomy" id="1232575"/>
    <lineage>
        <taxon>Bacteria</taxon>
        <taxon>Pseudomonadati</taxon>
        <taxon>Pseudomonadota</taxon>
        <taxon>Acidithiobacillia</taxon>
        <taxon>Acidithiobacillales</taxon>
        <taxon>Acidithiobacillaceae</taxon>
        <taxon>Acidithiobacillus</taxon>
    </lineage>
</organism>
<sequence>MELIYLLIIIGFFLASIGVVELLDRLRSIK</sequence>
<accession>A0A2Z6IFN7</accession>
<keyword evidence="1" id="KW-0812">Transmembrane</keyword>
<feature type="transmembrane region" description="Helical" evidence="1">
    <location>
        <begin position="6"/>
        <end position="23"/>
    </location>
</feature>
<evidence type="ECO:0000256" key="1">
    <source>
        <dbReference type="SAM" id="Phobius"/>
    </source>
</evidence>
<keyword evidence="1" id="KW-1133">Transmembrane helix</keyword>
<dbReference type="EMBL" id="AP018795">
    <property type="protein sequence ID" value="BBF64129.1"/>
    <property type="molecule type" value="Genomic_DNA"/>
</dbReference>
<evidence type="ECO:0000313" key="3">
    <source>
        <dbReference type="Proteomes" id="UP000280188"/>
    </source>
</evidence>
<keyword evidence="3" id="KW-1185">Reference proteome</keyword>